<dbReference type="SUPFAM" id="SSF56219">
    <property type="entry name" value="DNase I-like"/>
    <property type="match status" value="1"/>
</dbReference>
<dbReference type="InterPro" id="IPR036691">
    <property type="entry name" value="Endo/exonu/phosph_ase_sf"/>
</dbReference>
<protein>
    <recommendedName>
        <fullName evidence="3">Endonuclease/exonuclease/phosphatase domain-containing protein</fullName>
    </recommendedName>
</protein>
<organism evidence="1 2">
    <name type="scientific">Vitis vinifera</name>
    <name type="common">Grape</name>
    <dbReference type="NCBI Taxonomy" id="29760"/>
    <lineage>
        <taxon>Eukaryota</taxon>
        <taxon>Viridiplantae</taxon>
        <taxon>Streptophyta</taxon>
        <taxon>Embryophyta</taxon>
        <taxon>Tracheophyta</taxon>
        <taxon>Spermatophyta</taxon>
        <taxon>Magnoliopsida</taxon>
        <taxon>eudicotyledons</taxon>
        <taxon>Gunneridae</taxon>
        <taxon>Pentapetalae</taxon>
        <taxon>rosids</taxon>
        <taxon>Vitales</taxon>
        <taxon>Vitaceae</taxon>
        <taxon>Viteae</taxon>
        <taxon>Vitis</taxon>
    </lineage>
</organism>
<sequence>MIEGVVKSLGVGRFLDWRTLEAVGAVGGVLICWDKRSLEMLEREEDRECLWDKFGAIRGLWGEPWCVGGDFNVILSQGERSKQGRVTSAMRRFAQVMDDLELIDLPLQGGSFTWSGGLHNQAWARLDRFMVSSSWLDQFSNVTQKRLSWPISDHFPILIEEGGKRRGLHLSGMSVSGRASYKLATKLKAIKQDLKLWNREVFGNLESNKLAALQQVEYWDQVESERRLTEEEFSSKKKQKKDMLSRLIWRRFTGDSYQGSFG</sequence>
<dbReference type="PANTHER" id="PTHR33710:SF64">
    <property type="entry name" value="ENDONUCLEASE_EXONUCLEASE_PHOSPHATASE DOMAIN-CONTAINING PROTEIN"/>
    <property type="match status" value="1"/>
</dbReference>
<evidence type="ECO:0008006" key="3">
    <source>
        <dbReference type="Google" id="ProtNLM"/>
    </source>
</evidence>
<gene>
    <name evidence="1" type="ORF">CK203_015861</name>
</gene>
<evidence type="ECO:0000313" key="2">
    <source>
        <dbReference type="Proteomes" id="UP000288805"/>
    </source>
</evidence>
<accession>A0A438JRX6</accession>
<dbReference type="AlphaFoldDB" id="A0A438JRX6"/>
<reference evidence="1 2" key="1">
    <citation type="journal article" date="2018" name="PLoS Genet.">
        <title>Population sequencing reveals clonal diversity and ancestral inbreeding in the grapevine cultivar Chardonnay.</title>
        <authorList>
            <person name="Roach M.J."/>
            <person name="Johnson D.L."/>
            <person name="Bohlmann J."/>
            <person name="van Vuuren H.J."/>
            <person name="Jones S.J."/>
            <person name="Pretorius I.S."/>
            <person name="Schmidt S.A."/>
            <person name="Borneman A.R."/>
        </authorList>
    </citation>
    <scope>NUCLEOTIDE SEQUENCE [LARGE SCALE GENOMIC DNA]</scope>
    <source>
        <strain evidence="2">cv. Chardonnay</strain>
        <tissue evidence="1">Leaf</tissue>
    </source>
</reference>
<dbReference type="Proteomes" id="UP000288805">
    <property type="component" value="Unassembled WGS sequence"/>
</dbReference>
<dbReference type="EMBL" id="QGNW01000030">
    <property type="protein sequence ID" value="RVX11695.1"/>
    <property type="molecule type" value="Genomic_DNA"/>
</dbReference>
<evidence type="ECO:0000313" key="1">
    <source>
        <dbReference type="EMBL" id="RVX11695.1"/>
    </source>
</evidence>
<proteinExistence type="predicted"/>
<comment type="caution">
    <text evidence="1">The sequence shown here is derived from an EMBL/GenBank/DDBJ whole genome shotgun (WGS) entry which is preliminary data.</text>
</comment>
<dbReference type="Gene3D" id="3.60.10.10">
    <property type="entry name" value="Endonuclease/exonuclease/phosphatase"/>
    <property type="match status" value="1"/>
</dbReference>
<name>A0A438JRX6_VITVI</name>
<dbReference type="PANTHER" id="PTHR33710">
    <property type="entry name" value="BNAC02G09200D PROTEIN"/>
    <property type="match status" value="1"/>
</dbReference>